<dbReference type="PANTHER" id="PTHR23416">
    <property type="entry name" value="SIALIC ACID SYNTHASE-RELATED"/>
    <property type="match status" value="1"/>
</dbReference>
<dbReference type="InterPro" id="IPR001451">
    <property type="entry name" value="Hexapep"/>
</dbReference>
<proteinExistence type="predicted"/>
<sequence>MIAKIISRLKDGDSTYNIASTYSSGEWFVILYERGFQILRGFIAKIFLLKTKGLCFKGRNVIIKHRSLFSSGRNLILDGNVFINALSENGISFGNNVTISRNCTLICTGVISHKGGVGITIGNNTGINSYCYLGGQGGIEIGDNVIIGPQVKIFSENHDFSDASIIIKNQGVTRLGVKIESDCWIGSGATILDGVILKKRTIVAAGSVVTKNFEENSLIGGVPAKLIKKI</sequence>
<dbReference type="Gene3D" id="2.160.10.10">
    <property type="entry name" value="Hexapeptide repeat proteins"/>
    <property type="match status" value="1"/>
</dbReference>
<dbReference type="GO" id="GO:0016740">
    <property type="term" value="F:transferase activity"/>
    <property type="evidence" value="ECO:0007669"/>
    <property type="project" value="UniProtKB-KW"/>
</dbReference>
<evidence type="ECO:0000313" key="1">
    <source>
        <dbReference type="EMBL" id="GAL82109.1"/>
    </source>
</evidence>
<comment type="caution">
    <text evidence="1">The sequence shown here is derived from an EMBL/GenBank/DDBJ whole genome shotgun (WGS) entry which is preliminary data.</text>
</comment>
<reference evidence="1 2" key="1">
    <citation type="journal article" date="2014" name="Genome Announc.">
        <title>Draft Genome Sequences of Marine Flavobacterium Algibacter lectus Strains SS8 and NR4.</title>
        <authorList>
            <person name="Takatani N."/>
            <person name="Nakanishi M."/>
            <person name="Meirelles P."/>
            <person name="Mino S."/>
            <person name="Suda W."/>
            <person name="Oshima K."/>
            <person name="Hattori M."/>
            <person name="Ohkuma M."/>
            <person name="Hosokawa M."/>
            <person name="Miyashita K."/>
            <person name="Thompson F.L."/>
            <person name="Niwa A."/>
            <person name="Sawabe T."/>
            <person name="Sawabe T."/>
        </authorList>
    </citation>
    <scope>NUCLEOTIDE SEQUENCE [LARGE SCALE GENOMIC DNA]</scope>
    <source>
        <strain evidence="2">JCM19274</strain>
    </source>
</reference>
<dbReference type="EMBL" id="BBNU01000022">
    <property type="protein sequence ID" value="GAL82109.1"/>
    <property type="molecule type" value="Genomic_DNA"/>
</dbReference>
<name>A0A090X1X6_9FLAO</name>
<evidence type="ECO:0000313" key="2">
    <source>
        <dbReference type="Proteomes" id="UP000029643"/>
    </source>
</evidence>
<gene>
    <name evidence="1" type="ORF">JCM19274_7</name>
</gene>
<dbReference type="Pfam" id="PF00132">
    <property type="entry name" value="Hexapep"/>
    <property type="match status" value="1"/>
</dbReference>
<keyword evidence="1" id="KW-0808">Transferase</keyword>
<dbReference type="InterPro" id="IPR011004">
    <property type="entry name" value="Trimer_LpxA-like_sf"/>
</dbReference>
<dbReference type="PANTHER" id="PTHR23416:SF78">
    <property type="entry name" value="LIPOPOLYSACCHARIDE BIOSYNTHESIS O-ACETYL TRANSFERASE WBBJ-RELATED"/>
    <property type="match status" value="1"/>
</dbReference>
<dbReference type="InterPro" id="IPR051159">
    <property type="entry name" value="Hexapeptide_acetyltransf"/>
</dbReference>
<dbReference type="RefSeq" id="WP_052416459.1">
    <property type="nucleotide sequence ID" value="NZ_BBNU01000022.1"/>
</dbReference>
<dbReference type="Proteomes" id="UP000029643">
    <property type="component" value="Unassembled WGS sequence"/>
</dbReference>
<accession>A0A090X1X6</accession>
<protein>
    <submittedName>
        <fullName evidence="1">Acetyltransferase</fullName>
    </submittedName>
</protein>
<organism evidence="1 2">
    <name type="scientific">Algibacter lectus</name>
    <dbReference type="NCBI Taxonomy" id="221126"/>
    <lineage>
        <taxon>Bacteria</taxon>
        <taxon>Pseudomonadati</taxon>
        <taxon>Bacteroidota</taxon>
        <taxon>Flavobacteriia</taxon>
        <taxon>Flavobacteriales</taxon>
        <taxon>Flavobacteriaceae</taxon>
        <taxon>Algibacter</taxon>
    </lineage>
</organism>
<dbReference type="SUPFAM" id="SSF51161">
    <property type="entry name" value="Trimeric LpxA-like enzymes"/>
    <property type="match status" value="1"/>
</dbReference>
<dbReference type="CDD" id="cd04647">
    <property type="entry name" value="LbH_MAT_like"/>
    <property type="match status" value="1"/>
</dbReference>
<dbReference type="AlphaFoldDB" id="A0A090X1X6"/>